<name>A0ABQ8UWN5_9EUKA</name>
<evidence type="ECO:0000313" key="9">
    <source>
        <dbReference type="Proteomes" id="UP001141327"/>
    </source>
</evidence>
<evidence type="ECO:0000313" key="8">
    <source>
        <dbReference type="EMBL" id="KAJ4462526.1"/>
    </source>
</evidence>
<dbReference type="SUPFAM" id="SSF81321">
    <property type="entry name" value="Family A G protein-coupled receptor-like"/>
    <property type="match status" value="1"/>
</dbReference>
<dbReference type="InterPro" id="IPR022343">
    <property type="entry name" value="GCR1-cAMP_receptor"/>
</dbReference>
<feature type="transmembrane region" description="Helical" evidence="6">
    <location>
        <begin position="217"/>
        <end position="237"/>
    </location>
</feature>
<dbReference type="PRINTS" id="PR02001">
    <property type="entry name" value="GCR1CAMPR"/>
</dbReference>
<evidence type="ECO:0000256" key="3">
    <source>
        <dbReference type="ARBA" id="ARBA00022989"/>
    </source>
</evidence>
<dbReference type="Gene3D" id="1.20.1070.10">
    <property type="entry name" value="Rhodopsin 7-helix transmembrane proteins"/>
    <property type="match status" value="1"/>
</dbReference>
<evidence type="ECO:0000256" key="2">
    <source>
        <dbReference type="ARBA" id="ARBA00022692"/>
    </source>
</evidence>
<evidence type="ECO:0000259" key="7">
    <source>
        <dbReference type="PROSITE" id="PS50261"/>
    </source>
</evidence>
<dbReference type="PANTHER" id="PTHR23112">
    <property type="entry name" value="G PROTEIN-COUPLED RECEPTOR 157-RELATED"/>
    <property type="match status" value="1"/>
</dbReference>
<dbReference type="InterPro" id="IPR017981">
    <property type="entry name" value="GPCR_2-like_7TM"/>
</dbReference>
<feature type="transmembrane region" description="Helical" evidence="6">
    <location>
        <begin position="127"/>
        <end position="151"/>
    </location>
</feature>
<accession>A0ABQ8UWN5</accession>
<proteinExistence type="predicted"/>
<dbReference type="PANTHER" id="PTHR23112:SF0">
    <property type="entry name" value="TRANSMEMBRANE PROTEIN 116"/>
    <property type="match status" value="1"/>
</dbReference>
<sequence length="325" mass="36389">MSHTVIPTTFSLLEDDIVNGCLVTSASLSCLGTFSMIVFTLANRDFRLFHHWLVFFLSVFELIAAVGWALSGSAHFADLSANAPTCQVGGILIEVGHICAFCWVLLMSVNTLLLAYRVKTQPQPKSLILGVYLPITFLFAAPFVILSLVYGMYGRAGLWCWISSEWNGFRFYFFFIPLWVIVIAISVLFTFVGVRMHSLGKSSHNKNMGISDRNKRLIRQMVTYVAIFATTWIFGTINRIQNSVAPKPVFVITLLHSIFSPMSGFLNSMYYMKIEGVFARCFCPRPKAHQAVAQVEMSPNAIRLVPPRPTPELIDEGEEDLHSAV</sequence>
<protein>
    <recommendedName>
        <fullName evidence="7">G-protein coupled receptors family 2 profile 2 domain-containing protein</fullName>
    </recommendedName>
</protein>
<feature type="transmembrane region" description="Helical" evidence="6">
    <location>
        <begin position="171"/>
        <end position="196"/>
    </location>
</feature>
<dbReference type="Pfam" id="PF05462">
    <property type="entry name" value="Dicty_CAR"/>
    <property type="match status" value="1"/>
</dbReference>
<feature type="transmembrane region" description="Helical" evidence="6">
    <location>
        <begin position="17"/>
        <end position="40"/>
    </location>
</feature>
<comment type="caution">
    <text evidence="8">The sequence shown here is derived from an EMBL/GenBank/DDBJ whole genome shotgun (WGS) entry which is preliminary data.</text>
</comment>
<evidence type="ECO:0000256" key="4">
    <source>
        <dbReference type="ARBA" id="ARBA00023136"/>
    </source>
</evidence>
<keyword evidence="9" id="KW-1185">Reference proteome</keyword>
<organism evidence="8 9">
    <name type="scientific">Paratrimastix pyriformis</name>
    <dbReference type="NCBI Taxonomy" id="342808"/>
    <lineage>
        <taxon>Eukaryota</taxon>
        <taxon>Metamonada</taxon>
        <taxon>Preaxostyla</taxon>
        <taxon>Paratrimastigidae</taxon>
        <taxon>Paratrimastix</taxon>
    </lineage>
</organism>
<dbReference type="PROSITE" id="PS50261">
    <property type="entry name" value="G_PROTEIN_RECEP_F2_4"/>
    <property type="match status" value="1"/>
</dbReference>
<evidence type="ECO:0000256" key="5">
    <source>
        <dbReference type="SAM" id="MobiDB-lite"/>
    </source>
</evidence>
<dbReference type="EMBL" id="JAPMOS010000002">
    <property type="protein sequence ID" value="KAJ4462526.1"/>
    <property type="molecule type" value="Genomic_DNA"/>
</dbReference>
<dbReference type="Proteomes" id="UP001141327">
    <property type="component" value="Unassembled WGS sequence"/>
</dbReference>
<feature type="region of interest" description="Disordered" evidence="5">
    <location>
        <begin position="306"/>
        <end position="325"/>
    </location>
</feature>
<comment type="subcellular location">
    <subcellularLocation>
        <location evidence="1">Membrane</location>
        <topology evidence="1">Multi-pass membrane protein</topology>
    </subcellularLocation>
</comment>
<evidence type="ECO:0000256" key="1">
    <source>
        <dbReference type="ARBA" id="ARBA00004141"/>
    </source>
</evidence>
<keyword evidence="3 6" id="KW-1133">Transmembrane helix</keyword>
<feature type="transmembrane region" description="Helical" evidence="6">
    <location>
        <begin position="52"/>
        <end position="71"/>
    </location>
</feature>
<feature type="transmembrane region" description="Helical" evidence="6">
    <location>
        <begin position="249"/>
        <end position="270"/>
    </location>
</feature>
<keyword evidence="4 6" id="KW-0472">Membrane</keyword>
<feature type="domain" description="G-protein coupled receptors family 2 profile 2" evidence="7">
    <location>
        <begin position="18"/>
        <end position="275"/>
    </location>
</feature>
<gene>
    <name evidence="8" type="ORF">PAPYR_498</name>
</gene>
<evidence type="ECO:0000256" key="6">
    <source>
        <dbReference type="SAM" id="Phobius"/>
    </source>
</evidence>
<keyword evidence="2 6" id="KW-0812">Transmembrane</keyword>
<reference evidence="8" key="1">
    <citation type="journal article" date="2022" name="bioRxiv">
        <title>Genomics of Preaxostyla Flagellates Illuminates Evolutionary Transitions and the Path Towards Mitochondrial Loss.</title>
        <authorList>
            <person name="Novak L.V.F."/>
            <person name="Treitli S.C."/>
            <person name="Pyrih J."/>
            <person name="Halakuc P."/>
            <person name="Pipaliya S.V."/>
            <person name="Vacek V."/>
            <person name="Brzon O."/>
            <person name="Soukal P."/>
            <person name="Eme L."/>
            <person name="Dacks J.B."/>
            <person name="Karnkowska A."/>
            <person name="Elias M."/>
            <person name="Hampl V."/>
        </authorList>
    </citation>
    <scope>NUCLEOTIDE SEQUENCE</scope>
    <source>
        <strain evidence="8">RCP-MX</strain>
    </source>
</reference>
<feature type="transmembrane region" description="Helical" evidence="6">
    <location>
        <begin position="91"/>
        <end position="115"/>
    </location>
</feature>